<dbReference type="AlphaFoldDB" id="A0A1D2MZC9"/>
<dbReference type="FunFam" id="3.30.43.10:FF:000011">
    <property type="entry name" value="D-lactate dehydrogenase (Cytochrome)"/>
    <property type="match status" value="1"/>
</dbReference>
<dbReference type="GO" id="GO:0071949">
    <property type="term" value="F:FAD binding"/>
    <property type="evidence" value="ECO:0007669"/>
    <property type="project" value="InterPro"/>
</dbReference>
<dbReference type="FunFam" id="3.30.465.10:FF:000001">
    <property type="entry name" value="D-2-hydroxyglutarate dehydrogenase, mitochondrial"/>
    <property type="match status" value="1"/>
</dbReference>
<proteinExistence type="inferred from homology"/>
<dbReference type="InterPro" id="IPR006094">
    <property type="entry name" value="Oxid_FAD_bind_N"/>
</dbReference>
<dbReference type="Proteomes" id="UP000094527">
    <property type="component" value="Unassembled WGS sequence"/>
</dbReference>
<dbReference type="InterPro" id="IPR016166">
    <property type="entry name" value="FAD-bd_PCMH"/>
</dbReference>
<evidence type="ECO:0000256" key="10">
    <source>
        <dbReference type="ARBA" id="ARBA00045410"/>
    </source>
</evidence>
<dbReference type="STRING" id="48709.A0A1D2MZC9"/>
<dbReference type="InterPro" id="IPR051264">
    <property type="entry name" value="FAD-oxidored/transferase_4"/>
</dbReference>
<evidence type="ECO:0000256" key="8">
    <source>
        <dbReference type="ARBA" id="ARBA00039003"/>
    </source>
</evidence>
<comment type="similarity">
    <text evidence="3">Belongs to the FAD-binding oxidoreductase/transferase type 4 family.</text>
</comment>
<dbReference type="Gene3D" id="3.30.70.2740">
    <property type="match status" value="1"/>
</dbReference>
<evidence type="ECO:0000256" key="4">
    <source>
        <dbReference type="ARBA" id="ARBA00022630"/>
    </source>
</evidence>
<comment type="function">
    <text evidence="10">Catalyzes the oxidation of D-2-hydroxyglutarate (D-2-HG) to alpha-ketoglutarate. Also catalyzes the oxidation of other D-2-hydroxyacids, such as D-malate (D-MAL) and D-lactate (D-LAC). Exhibits high activities towards D-2-HG and D-MAL but a very weak activity towards D-LAC.</text>
</comment>
<dbReference type="InterPro" id="IPR036318">
    <property type="entry name" value="FAD-bd_PCMH-like_sf"/>
</dbReference>
<keyword evidence="14" id="KW-1185">Reference proteome</keyword>
<evidence type="ECO:0000256" key="6">
    <source>
        <dbReference type="ARBA" id="ARBA00023002"/>
    </source>
</evidence>
<dbReference type="InterPro" id="IPR004113">
    <property type="entry name" value="FAD-bd_oxidored_4_C"/>
</dbReference>
<comment type="caution">
    <text evidence="13">The sequence shown here is derived from an EMBL/GenBank/DDBJ whole genome shotgun (WGS) entry which is preliminary data.</text>
</comment>
<gene>
    <name evidence="13" type="ORF">Ocin01_08509</name>
</gene>
<dbReference type="InterPro" id="IPR016164">
    <property type="entry name" value="FAD-linked_Oxase-like_C"/>
</dbReference>
<organism evidence="13 14">
    <name type="scientific">Orchesella cincta</name>
    <name type="common">Springtail</name>
    <name type="synonym">Podura cincta</name>
    <dbReference type="NCBI Taxonomy" id="48709"/>
    <lineage>
        <taxon>Eukaryota</taxon>
        <taxon>Metazoa</taxon>
        <taxon>Ecdysozoa</taxon>
        <taxon>Arthropoda</taxon>
        <taxon>Hexapoda</taxon>
        <taxon>Collembola</taxon>
        <taxon>Entomobryomorpha</taxon>
        <taxon>Entomobryoidea</taxon>
        <taxon>Orchesellidae</taxon>
        <taxon>Orchesellinae</taxon>
        <taxon>Orchesella</taxon>
    </lineage>
</organism>
<accession>A0A1D2MZC9</accession>
<dbReference type="SUPFAM" id="SSF55103">
    <property type="entry name" value="FAD-linked oxidases, C-terminal domain"/>
    <property type="match status" value="1"/>
</dbReference>
<dbReference type="OrthoDB" id="5332616at2759"/>
<dbReference type="PROSITE" id="PS51387">
    <property type="entry name" value="FAD_PCMH"/>
    <property type="match status" value="1"/>
</dbReference>
<dbReference type="Gene3D" id="3.30.43.10">
    <property type="entry name" value="Uridine Diphospho-n-acetylenolpyruvylglucosamine Reductase, domain 2"/>
    <property type="match status" value="1"/>
</dbReference>
<comment type="catalytic activity">
    <reaction evidence="11">
        <text>(R)-malate + A = oxaloacetate + AH2</text>
        <dbReference type="Rhea" id="RHEA:67460"/>
        <dbReference type="ChEBI" id="CHEBI:13193"/>
        <dbReference type="ChEBI" id="CHEBI:15588"/>
        <dbReference type="ChEBI" id="CHEBI:16452"/>
        <dbReference type="ChEBI" id="CHEBI:17499"/>
    </reaction>
    <physiologicalReaction direction="left-to-right" evidence="11">
        <dbReference type="Rhea" id="RHEA:67461"/>
    </physiologicalReaction>
</comment>
<protein>
    <recommendedName>
        <fullName evidence="9">D-2-hydroxyglutarate dehydrogenase, mitochondrial</fullName>
        <ecNumber evidence="8">1.1.99.39</ecNumber>
    </recommendedName>
</protein>
<dbReference type="GO" id="GO:0005739">
    <property type="term" value="C:mitochondrion"/>
    <property type="evidence" value="ECO:0007669"/>
    <property type="project" value="TreeGrafter"/>
</dbReference>
<evidence type="ECO:0000259" key="12">
    <source>
        <dbReference type="PROSITE" id="PS51387"/>
    </source>
</evidence>
<dbReference type="GO" id="GO:0051990">
    <property type="term" value="F:(R)-2-hydroxyglutarate dehydrogenase activity"/>
    <property type="evidence" value="ECO:0007669"/>
    <property type="project" value="UniProtKB-EC"/>
</dbReference>
<evidence type="ECO:0000256" key="1">
    <source>
        <dbReference type="ARBA" id="ARBA00001974"/>
    </source>
</evidence>
<dbReference type="SUPFAM" id="SSF56176">
    <property type="entry name" value="FAD-binding/transporter-associated domain-like"/>
    <property type="match status" value="1"/>
</dbReference>
<dbReference type="Gene3D" id="3.30.465.10">
    <property type="match status" value="1"/>
</dbReference>
<dbReference type="FunFam" id="1.10.45.10:FF:000001">
    <property type="entry name" value="D-lactate dehydrogenase mitochondrial"/>
    <property type="match status" value="1"/>
</dbReference>
<dbReference type="PANTHER" id="PTHR43716">
    <property type="entry name" value="D-2-HYDROXYGLUTARATE DEHYDROGENASE, MITOCHONDRIAL"/>
    <property type="match status" value="1"/>
</dbReference>
<dbReference type="Pfam" id="PF02913">
    <property type="entry name" value="FAD-oxidase_C"/>
    <property type="match status" value="1"/>
</dbReference>
<dbReference type="InterPro" id="IPR016167">
    <property type="entry name" value="FAD-bd_PCMH_sub1"/>
</dbReference>
<dbReference type="Gene3D" id="1.10.45.10">
    <property type="entry name" value="Vanillyl-alcohol Oxidase, Chain A, domain 4"/>
    <property type="match status" value="1"/>
</dbReference>
<comment type="subcellular location">
    <subcellularLocation>
        <location evidence="2">Peroxisome</location>
    </subcellularLocation>
</comment>
<evidence type="ECO:0000313" key="14">
    <source>
        <dbReference type="Proteomes" id="UP000094527"/>
    </source>
</evidence>
<dbReference type="EMBL" id="LJIJ01000375">
    <property type="protein sequence ID" value="ODM98174.1"/>
    <property type="molecule type" value="Genomic_DNA"/>
</dbReference>
<comment type="cofactor">
    <cofactor evidence="1">
        <name>FAD</name>
        <dbReference type="ChEBI" id="CHEBI:57692"/>
    </cofactor>
</comment>
<reference evidence="13 14" key="1">
    <citation type="journal article" date="2016" name="Genome Biol. Evol.">
        <title>Gene Family Evolution Reflects Adaptation to Soil Environmental Stressors in the Genome of the Collembolan Orchesella cincta.</title>
        <authorList>
            <person name="Faddeeva-Vakhrusheva A."/>
            <person name="Derks M.F."/>
            <person name="Anvar S.Y."/>
            <person name="Agamennone V."/>
            <person name="Suring W."/>
            <person name="Smit S."/>
            <person name="van Straalen N.M."/>
            <person name="Roelofs D."/>
        </authorList>
    </citation>
    <scope>NUCLEOTIDE SEQUENCE [LARGE SCALE GENOMIC DNA]</scope>
    <source>
        <tissue evidence="13">Mixed pool</tissue>
    </source>
</reference>
<dbReference type="Pfam" id="PF01565">
    <property type="entry name" value="FAD_binding_4"/>
    <property type="match status" value="1"/>
</dbReference>
<keyword evidence="4" id="KW-0285">Flavoprotein</keyword>
<dbReference type="GO" id="GO:0005777">
    <property type="term" value="C:peroxisome"/>
    <property type="evidence" value="ECO:0007669"/>
    <property type="project" value="UniProtKB-SubCell"/>
</dbReference>
<evidence type="ECO:0000256" key="11">
    <source>
        <dbReference type="ARBA" id="ARBA00049267"/>
    </source>
</evidence>
<dbReference type="EC" id="1.1.99.39" evidence="8"/>
<dbReference type="FunFam" id="3.30.70.2740:FF:000002">
    <property type="entry name" value="D-2-hydroxyglutarate dehydrogenase mitochondrial"/>
    <property type="match status" value="1"/>
</dbReference>
<keyword evidence="5" id="KW-0274">FAD</keyword>
<keyword evidence="6" id="KW-0560">Oxidoreductase</keyword>
<evidence type="ECO:0000256" key="7">
    <source>
        <dbReference type="ARBA" id="ARBA00023140"/>
    </source>
</evidence>
<name>A0A1D2MZC9_ORCCI</name>
<evidence type="ECO:0000256" key="9">
    <source>
        <dbReference type="ARBA" id="ARBA00039639"/>
    </source>
</evidence>
<evidence type="ECO:0000313" key="13">
    <source>
        <dbReference type="EMBL" id="ODM98174.1"/>
    </source>
</evidence>
<dbReference type="FunFam" id="3.30.70.2190:FF:000001">
    <property type="entry name" value="D-2-hydroxyglutarate dehydrogenase mitochondrial"/>
    <property type="match status" value="1"/>
</dbReference>
<sequence>MSFGSKLLTRRGIALLQFSSVGKTPCGGFRTFTTSKANVCGLNISRNYSSTSTVDVELTSVRYKDHVQRGNFAALQPDDVSFFREKLGKHRVITDQSDLDGYNVDWLRIVRGSGKIVLKPKTTEEISIILKYCNDRNLAVCPQAGNTSLVGGSVPVYDEVILSTSLMDAVINFDEWSGVLVCEPGCILEKLNDYLLDRDFIMPLDLGAKGSCQIGGNVSTNAGGLRLLRYGSLHSTVLGCEVVLADGTVLDLMSTMKKDNTGYDLKHLFIGAEGTLGIVTKLAIQCPAKPNAINLALLGMDGFDKVLTTFKRAKRDLGEILSSCEYIDTASMECVTGNLNLKLPISQSQFYMVIETSGSLGEHDEEKLNNFLEDIMEEKIVSDGTIASGSTQIKDIWALRERIAEALLKDGYCYKYDLSIPLTVFDELVQDMRTQLGIGAKRVCGYGHLGDSNIHLNITSETFDKSVHNKIEPFVYEWVAKHNGSISAEHGVGFKKRDYLHYSKPNEAIGIMRDIKKLLDPKGILNPYKVLPSNFSPKI</sequence>
<dbReference type="Gene3D" id="3.30.70.2190">
    <property type="match status" value="1"/>
</dbReference>
<keyword evidence="7" id="KW-0576">Peroxisome</keyword>
<evidence type="ECO:0000256" key="2">
    <source>
        <dbReference type="ARBA" id="ARBA00004275"/>
    </source>
</evidence>
<evidence type="ECO:0000256" key="3">
    <source>
        <dbReference type="ARBA" id="ARBA00008000"/>
    </source>
</evidence>
<dbReference type="InterPro" id="IPR016169">
    <property type="entry name" value="FAD-bd_PCMH_sub2"/>
</dbReference>
<evidence type="ECO:0000256" key="5">
    <source>
        <dbReference type="ARBA" id="ARBA00022827"/>
    </source>
</evidence>
<dbReference type="InterPro" id="IPR016171">
    <property type="entry name" value="Vanillyl_alc_oxidase_C-sub2"/>
</dbReference>
<dbReference type="OMA" id="YNEDWMR"/>
<dbReference type="PANTHER" id="PTHR43716:SF1">
    <property type="entry name" value="D-2-HYDROXYGLUTARATE DEHYDROGENASE, MITOCHONDRIAL"/>
    <property type="match status" value="1"/>
</dbReference>
<feature type="domain" description="FAD-binding PCMH-type" evidence="12">
    <location>
        <begin position="110"/>
        <end position="289"/>
    </location>
</feature>